<organism evidence="1 2">
    <name type="scientific">Cloacibacillus porcorum</name>
    <dbReference type="NCBI Taxonomy" id="1197717"/>
    <lineage>
        <taxon>Bacteria</taxon>
        <taxon>Thermotogati</taxon>
        <taxon>Synergistota</taxon>
        <taxon>Synergistia</taxon>
        <taxon>Synergistales</taxon>
        <taxon>Synergistaceae</taxon>
        <taxon>Cloacibacillus</taxon>
    </lineage>
</organism>
<keyword evidence="2" id="KW-1185">Reference proteome</keyword>
<dbReference type="STRING" id="1197717.BED41_10540"/>
<reference evidence="1" key="1">
    <citation type="submission" date="2016-08" db="EMBL/GenBank/DDBJ databases">
        <title>Complete genome of Cloacibacillus porcorum.</title>
        <authorList>
            <person name="Looft T."/>
            <person name="Bayles D.O."/>
            <person name="Alt D.P."/>
        </authorList>
    </citation>
    <scope>NUCLEOTIDE SEQUENCE [LARGE SCALE GENOMIC DNA]</scope>
    <source>
        <strain evidence="1">CL-84</strain>
    </source>
</reference>
<dbReference type="Proteomes" id="UP000093044">
    <property type="component" value="Chromosome"/>
</dbReference>
<accession>A0A1B2I692</accession>
<dbReference type="AlphaFoldDB" id="A0A1B2I692"/>
<gene>
    <name evidence="1" type="ORF">BED41_10540</name>
</gene>
<proteinExistence type="predicted"/>
<evidence type="ECO:0000313" key="2">
    <source>
        <dbReference type="Proteomes" id="UP000093044"/>
    </source>
</evidence>
<dbReference type="RefSeq" id="WP_066745809.1">
    <property type="nucleotide sequence ID" value="NZ_CP016757.1"/>
</dbReference>
<sequence length="68" mass="7759">MKIRKANRHKDNMPIHNCFNCDNVIPIGEGDHICSDYADGDPHAVIVISAYEPTSDFIKCGGKRWKEW</sequence>
<protein>
    <submittedName>
        <fullName evidence="1">Uncharacterized protein</fullName>
    </submittedName>
</protein>
<dbReference type="GeneID" id="83058285"/>
<dbReference type="KEGG" id="cpor:BED41_10540"/>
<evidence type="ECO:0000313" key="1">
    <source>
        <dbReference type="EMBL" id="ANZ45466.1"/>
    </source>
</evidence>
<dbReference type="EMBL" id="CP016757">
    <property type="protein sequence ID" value="ANZ45466.1"/>
    <property type="molecule type" value="Genomic_DNA"/>
</dbReference>
<name>A0A1B2I692_9BACT</name>